<sequence>MTPQEAWSGYTPSVSHFRIFGCIAYAQVPNAIRKKLDDKGEKYIFIGYSKESKAYKLYNPLTKKVFISRDVVFVKEDTWKWTEEKDDKTITLGQEEEIQNQQTHDLNSPTSSPQDQLLCKKKAHPID</sequence>
<accession>A0A835R641</accession>
<dbReference type="EMBL" id="JADCNM010000005">
    <property type="protein sequence ID" value="KAG0482864.1"/>
    <property type="molecule type" value="Genomic_DNA"/>
</dbReference>
<dbReference type="PANTHER" id="PTHR42648:SF18">
    <property type="entry name" value="RETROTRANSPOSON, UNCLASSIFIED-LIKE PROTEIN"/>
    <property type="match status" value="1"/>
</dbReference>
<protein>
    <recommendedName>
        <fullName evidence="2">Retroviral polymerase SH3-like domain-containing protein</fullName>
    </recommendedName>
</protein>
<name>A0A835R641_VANPL</name>
<dbReference type="Proteomes" id="UP000639772">
    <property type="component" value="Unassembled WGS sequence"/>
</dbReference>
<feature type="region of interest" description="Disordered" evidence="1">
    <location>
        <begin position="90"/>
        <end position="127"/>
    </location>
</feature>
<dbReference type="Pfam" id="PF25597">
    <property type="entry name" value="SH3_retrovirus"/>
    <property type="match status" value="1"/>
</dbReference>
<feature type="compositionally biased region" description="Polar residues" evidence="1">
    <location>
        <begin position="99"/>
        <end position="115"/>
    </location>
</feature>
<evidence type="ECO:0000313" key="3">
    <source>
        <dbReference type="EMBL" id="KAG0482864.1"/>
    </source>
</evidence>
<dbReference type="InterPro" id="IPR057670">
    <property type="entry name" value="SH3_retrovirus"/>
</dbReference>
<proteinExistence type="predicted"/>
<reference evidence="3 4" key="1">
    <citation type="journal article" date="2020" name="Nat. Food">
        <title>A phased Vanilla planifolia genome enables genetic improvement of flavour and production.</title>
        <authorList>
            <person name="Hasing T."/>
            <person name="Tang H."/>
            <person name="Brym M."/>
            <person name="Khazi F."/>
            <person name="Huang T."/>
            <person name="Chambers A.H."/>
        </authorList>
    </citation>
    <scope>NUCLEOTIDE SEQUENCE [LARGE SCALE GENOMIC DNA]</scope>
    <source>
        <tissue evidence="3">Leaf</tissue>
    </source>
</reference>
<evidence type="ECO:0000256" key="1">
    <source>
        <dbReference type="SAM" id="MobiDB-lite"/>
    </source>
</evidence>
<evidence type="ECO:0000313" key="4">
    <source>
        <dbReference type="Proteomes" id="UP000639772"/>
    </source>
</evidence>
<gene>
    <name evidence="3" type="ORF">HPP92_010948</name>
</gene>
<dbReference type="PANTHER" id="PTHR42648">
    <property type="entry name" value="TRANSPOSASE, PUTATIVE-RELATED"/>
    <property type="match status" value="1"/>
</dbReference>
<organism evidence="3 4">
    <name type="scientific">Vanilla planifolia</name>
    <name type="common">Vanilla</name>
    <dbReference type="NCBI Taxonomy" id="51239"/>
    <lineage>
        <taxon>Eukaryota</taxon>
        <taxon>Viridiplantae</taxon>
        <taxon>Streptophyta</taxon>
        <taxon>Embryophyta</taxon>
        <taxon>Tracheophyta</taxon>
        <taxon>Spermatophyta</taxon>
        <taxon>Magnoliopsida</taxon>
        <taxon>Liliopsida</taxon>
        <taxon>Asparagales</taxon>
        <taxon>Orchidaceae</taxon>
        <taxon>Vanilloideae</taxon>
        <taxon>Vanilleae</taxon>
        <taxon>Vanilla</taxon>
    </lineage>
</organism>
<dbReference type="InterPro" id="IPR039537">
    <property type="entry name" value="Retrotran_Ty1/copia-like"/>
</dbReference>
<comment type="caution">
    <text evidence="3">The sequence shown here is derived from an EMBL/GenBank/DDBJ whole genome shotgun (WGS) entry which is preliminary data.</text>
</comment>
<evidence type="ECO:0000259" key="2">
    <source>
        <dbReference type="Pfam" id="PF25597"/>
    </source>
</evidence>
<dbReference type="OrthoDB" id="787177at2759"/>
<feature type="domain" description="Retroviral polymerase SH3-like" evidence="2">
    <location>
        <begin position="22"/>
        <end position="85"/>
    </location>
</feature>
<dbReference type="AlphaFoldDB" id="A0A835R641"/>